<evidence type="ECO:0000256" key="3">
    <source>
        <dbReference type="ARBA" id="ARBA00023180"/>
    </source>
</evidence>
<evidence type="ECO:0000256" key="1">
    <source>
        <dbReference type="ARBA" id="ARBA00022614"/>
    </source>
</evidence>
<dbReference type="Gene3D" id="3.80.10.10">
    <property type="entry name" value="Ribonuclease Inhibitor"/>
    <property type="match status" value="1"/>
</dbReference>
<dbReference type="EMBL" id="WJXA01000013">
    <property type="protein sequence ID" value="KAF7121137.1"/>
    <property type="molecule type" value="Genomic_DNA"/>
</dbReference>
<evidence type="ECO:0000313" key="5">
    <source>
        <dbReference type="Proteomes" id="UP000626092"/>
    </source>
</evidence>
<dbReference type="SUPFAM" id="SSF52058">
    <property type="entry name" value="L domain-like"/>
    <property type="match status" value="1"/>
</dbReference>
<keyword evidence="5" id="KW-1185">Reference proteome</keyword>
<gene>
    <name evidence="4" type="ORF">RHSIM_Rhsim13G0070600</name>
</gene>
<comment type="caution">
    <text evidence="4">The sequence shown here is derived from an EMBL/GenBank/DDBJ whole genome shotgun (WGS) entry which is preliminary data.</text>
</comment>
<accession>A0A834L7M1</accession>
<keyword evidence="2" id="KW-0677">Repeat</keyword>
<evidence type="ECO:0000313" key="4">
    <source>
        <dbReference type="EMBL" id="KAF7121137.1"/>
    </source>
</evidence>
<reference evidence="4" key="1">
    <citation type="submission" date="2019-11" db="EMBL/GenBank/DDBJ databases">
        <authorList>
            <person name="Liu Y."/>
            <person name="Hou J."/>
            <person name="Li T.-Q."/>
            <person name="Guan C.-H."/>
            <person name="Wu X."/>
            <person name="Wu H.-Z."/>
            <person name="Ling F."/>
            <person name="Zhang R."/>
            <person name="Shi X.-G."/>
            <person name="Ren J.-P."/>
            <person name="Chen E.-F."/>
            <person name="Sun J.-M."/>
        </authorList>
    </citation>
    <scope>NUCLEOTIDE SEQUENCE</scope>
    <source>
        <strain evidence="4">Adult_tree_wgs_1</strain>
        <tissue evidence="4">Leaves</tissue>
    </source>
</reference>
<dbReference type="InterPro" id="IPR001611">
    <property type="entry name" value="Leu-rich_rpt"/>
</dbReference>
<dbReference type="InterPro" id="IPR032675">
    <property type="entry name" value="LRR_dom_sf"/>
</dbReference>
<dbReference type="AlphaFoldDB" id="A0A834L7M1"/>
<evidence type="ECO:0000256" key="2">
    <source>
        <dbReference type="ARBA" id="ARBA00022737"/>
    </source>
</evidence>
<name>A0A834L7M1_RHOSS</name>
<dbReference type="Proteomes" id="UP000626092">
    <property type="component" value="Unassembled WGS sequence"/>
</dbReference>
<sequence>MFNLSRGEFDEHSGPIWKTETERARALSSLLRFGGDGHDAYGLLRLKDLDLTSNAFQGEIPTNLSYCSEIQVIRLAYNNLVGKIPEELSSLSTNKLKRFQVSVNGLTGSIPRCNLQALNIAANRFQGELPASIANFSTALQQLIIGESPISGSIPEGITRLIGLTRLVITISTITGEIPERIGTLERLEDLRMYEVGGEDDDNKVREGKIKDCLDAVLKIGVSCSMEAPGERMDMRDVVAELCRIRTKTFRH</sequence>
<dbReference type="PANTHER" id="PTHR48056">
    <property type="entry name" value="LRR RECEPTOR-LIKE SERINE/THREONINE-PROTEIN KINASE-RELATED"/>
    <property type="match status" value="1"/>
</dbReference>
<dbReference type="InterPro" id="IPR050647">
    <property type="entry name" value="Plant_LRR-RLKs"/>
</dbReference>
<keyword evidence="3" id="KW-0325">Glycoprotein</keyword>
<organism evidence="4 5">
    <name type="scientific">Rhododendron simsii</name>
    <name type="common">Sims's rhododendron</name>
    <dbReference type="NCBI Taxonomy" id="118357"/>
    <lineage>
        <taxon>Eukaryota</taxon>
        <taxon>Viridiplantae</taxon>
        <taxon>Streptophyta</taxon>
        <taxon>Embryophyta</taxon>
        <taxon>Tracheophyta</taxon>
        <taxon>Spermatophyta</taxon>
        <taxon>Magnoliopsida</taxon>
        <taxon>eudicotyledons</taxon>
        <taxon>Gunneridae</taxon>
        <taxon>Pentapetalae</taxon>
        <taxon>asterids</taxon>
        <taxon>Ericales</taxon>
        <taxon>Ericaceae</taxon>
        <taxon>Ericoideae</taxon>
        <taxon>Rhodoreae</taxon>
        <taxon>Rhododendron</taxon>
    </lineage>
</organism>
<protein>
    <submittedName>
        <fullName evidence="4">Uncharacterized protein</fullName>
    </submittedName>
</protein>
<proteinExistence type="predicted"/>
<dbReference type="Pfam" id="PF00560">
    <property type="entry name" value="LRR_1"/>
    <property type="match status" value="3"/>
</dbReference>
<dbReference type="OrthoDB" id="687555at2759"/>
<keyword evidence="1" id="KW-0433">Leucine-rich repeat</keyword>